<evidence type="ECO:0008006" key="3">
    <source>
        <dbReference type="Google" id="ProtNLM"/>
    </source>
</evidence>
<organism evidence="1 2">
    <name type="scientific">Mycena alexandri</name>
    <dbReference type="NCBI Taxonomy" id="1745969"/>
    <lineage>
        <taxon>Eukaryota</taxon>
        <taxon>Fungi</taxon>
        <taxon>Dikarya</taxon>
        <taxon>Basidiomycota</taxon>
        <taxon>Agaricomycotina</taxon>
        <taxon>Agaricomycetes</taxon>
        <taxon>Agaricomycetidae</taxon>
        <taxon>Agaricales</taxon>
        <taxon>Marasmiineae</taxon>
        <taxon>Mycenaceae</taxon>
        <taxon>Mycena</taxon>
    </lineage>
</organism>
<proteinExistence type="predicted"/>
<feature type="non-terminal residue" evidence="1">
    <location>
        <position position="1"/>
    </location>
</feature>
<dbReference type="Proteomes" id="UP001218188">
    <property type="component" value="Unassembled WGS sequence"/>
</dbReference>
<keyword evidence="2" id="KW-1185">Reference proteome</keyword>
<gene>
    <name evidence="1" type="ORF">C8F04DRAFT_883046</name>
</gene>
<evidence type="ECO:0000313" key="1">
    <source>
        <dbReference type="EMBL" id="KAJ7020879.1"/>
    </source>
</evidence>
<accession>A0AAD6S4V0</accession>
<feature type="non-terminal residue" evidence="1">
    <location>
        <position position="142"/>
    </location>
</feature>
<dbReference type="EMBL" id="JARJCM010000248">
    <property type="protein sequence ID" value="KAJ7020879.1"/>
    <property type="molecule type" value="Genomic_DNA"/>
</dbReference>
<sequence length="142" mass="16157">REEDTEWTDRAVALYHAEQARILAPKERRKGLRRICEGVEAESNYMVKLAHATIGRLVKGGRTLAESNAAKGWLLEEEVEVVIGYALDIAARGFPLSHHRLKECVDDICRARLGDEFPGDGVGINWTQRFCKKYSDRLQTCW</sequence>
<comment type="caution">
    <text evidence="1">The sequence shown here is derived from an EMBL/GenBank/DDBJ whole genome shotgun (WGS) entry which is preliminary data.</text>
</comment>
<evidence type="ECO:0000313" key="2">
    <source>
        <dbReference type="Proteomes" id="UP001218188"/>
    </source>
</evidence>
<name>A0AAD6S4V0_9AGAR</name>
<dbReference type="AlphaFoldDB" id="A0AAD6S4V0"/>
<protein>
    <recommendedName>
        <fullName evidence="3">HTH CENPB-type domain-containing protein</fullName>
    </recommendedName>
</protein>
<reference evidence="1" key="1">
    <citation type="submission" date="2023-03" db="EMBL/GenBank/DDBJ databases">
        <title>Massive genome expansion in bonnet fungi (Mycena s.s.) driven by repeated elements and novel gene families across ecological guilds.</title>
        <authorList>
            <consortium name="Lawrence Berkeley National Laboratory"/>
            <person name="Harder C.B."/>
            <person name="Miyauchi S."/>
            <person name="Viragh M."/>
            <person name="Kuo A."/>
            <person name="Thoen E."/>
            <person name="Andreopoulos B."/>
            <person name="Lu D."/>
            <person name="Skrede I."/>
            <person name="Drula E."/>
            <person name="Henrissat B."/>
            <person name="Morin E."/>
            <person name="Kohler A."/>
            <person name="Barry K."/>
            <person name="LaButti K."/>
            <person name="Morin E."/>
            <person name="Salamov A."/>
            <person name="Lipzen A."/>
            <person name="Mereny Z."/>
            <person name="Hegedus B."/>
            <person name="Baldrian P."/>
            <person name="Stursova M."/>
            <person name="Weitz H."/>
            <person name="Taylor A."/>
            <person name="Grigoriev I.V."/>
            <person name="Nagy L.G."/>
            <person name="Martin F."/>
            <person name="Kauserud H."/>
        </authorList>
    </citation>
    <scope>NUCLEOTIDE SEQUENCE</scope>
    <source>
        <strain evidence="1">CBHHK200</strain>
    </source>
</reference>